<dbReference type="Gene3D" id="1.25.40.10">
    <property type="entry name" value="Tetratricopeptide repeat domain"/>
    <property type="match status" value="1"/>
</dbReference>
<dbReference type="InterPro" id="IPR011990">
    <property type="entry name" value="TPR-like_helical_dom_sf"/>
</dbReference>
<accession>A0A814LKJ6</accession>
<feature type="compositionally biased region" description="Low complexity" evidence="2">
    <location>
        <begin position="74"/>
        <end position="107"/>
    </location>
</feature>
<evidence type="ECO:0000256" key="2">
    <source>
        <dbReference type="SAM" id="MobiDB-lite"/>
    </source>
</evidence>
<dbReference type="SUPFAM" id="SSF52047">
    <property type="entry name" value="RNI-like"/>
    <property type="match status" value="1"/>
</dbReference>
<proteinExistence type="predicted"/>
<reference evidence="3" key="1">
    <citation type="submission" date="2021-02" db="EMBL/GenBank/DDBJ databases">
        <authorList>
            <person name="Nowell W R."/>
        </authorList>
    </citation>
    <scope>NUCLEOTIDE SEQUENCE</scope>
</reference>
<evidence type="ECO:0000256" key="1">
    <source>
        <dbReference type="PROSITE-ProRule" id="PRU00339"/>
    </source>
</evidence>
<evidence type="ECO:0000313" key="5">
    <source>
        <dbReference type="Proteomes" id="UP000663882"/>
    </source>
</evidence>
<evidence type="ECO:0000313" key="4">
    <source>
        <dbReference type="EMBL" id="CAF3788856.1"/>
    </source>
</evidence>
<dbReference type="EMBL" id="CAJOAX010002337">
    <property type="protein sequence ID" value="CAF3788856.1"/>
    <property type="molecule type" value="Genomic_DNA"/>
</dbReference>
<dbReference type="Proteomes" id="UP000663882">
    <property type="component" value="Unassembled WGS sequence"/>
</dbReference>
<name>A0A814LKJ6_9BILA</name>
<dbReference type="InterPro" id="IPR019734">
    <property type="entry name" value="TPR_rpt"/>
</dbReference>
<comment type="caution">
    <text evidence="3">The sequence shown here is derived from an EMBL/GenBank/DDBJ whole genome shotgun (WGS) entry which is preliminary data.</text>
</comment>
<sequence length="381" mass="44382">MVMKDFSQAMTAFNKALEIHPNNQEAMKGYQQCTVGLSHDSEQVCKRALVDSEIQQILDDLTQPHRQKLHRQAQRQLAQPHRQAQRQPAQPHRQAQRQRAQPQQRPQLLQLLRRRPPPLQLRLRQPQQQHKYVCSDCCLDLTHDMILLAVPIDWLLIGTLIGNYVSNALLKYSYYQVDFRSIFKTNFDLICYKIKPDQVISLTLSDDDDDTPGQSELFLSRFRIEQFIRLQSLTLFNIELNALESILLSLNKLTQLRLFSFHTKDVRREYLDWVSDYSSKITRINQLILETFIQVSPRLNRLSLSNGTTLTTIPFQRLRCLILGKSTIDQLQMVFTHTPELRSLNVCLIGNISNIECLHPPSQLNPLTLTINGEYFRILLE</sequence>
<gene>
    <name evidence="4" type="ORF">OTI717_LOCUS17596</name>
    <name evidence="3" type="ORF">RFH988_LOCUS17567</name>
</gene>
<dbReference type="PROSITE" id="PS50005">
    <property type="entry name" value="TPR"/>
    <property type="match status" value="1"/>
</dbReference>
<protein>
    <submittedName>
        <fullName evidence="3">Uncharacterized protein</fullName>
    </submittedName>
</protein>
<feature type="region of interest" description="Disordered" evidence="2">
    <location>
        <begin position="66"/>
        <end position="107"/>
    </location>
</feature>
<feature type="repeat" description="TPR" evidence="1">
    <location>
        <begin position="1"/>
        <end position="23"/>
    </location>
</feature>
<dbReference type="AlphaFoldDB" id="A0A814LKJ6"/>
<evidence type="ECO:0000313" key="3">
    <source>
        <dbReference type="EMBL" id="CAF1067041.1"/>
    </source>
</evidence>
<keyword evidence="1" id="KW-0802">TPR repeat</keyword>
<organism evidence="3 5">
    <name type="scientific">Rotaria sordida</name>
    <dbReference type="NCBI Taxonomy" id="392033"/>
    <lineage>
        <taxon>Eukaryota</taxon>
        <taxon>Metazoa</taxon>
        <taxon>Spiralia</taxon>
        <taxon>Gnathifera</taxon>
        <taxon>Rotifera</taxon>
        <taxon>Eurotatoria</taxon>
        <taxon>Bdelloidea</taxon>
        <taxon>Philodinida</taxon>
        <taxon>Philodinidae</taxon>
        <taxon>Rotaria</taxon>
    </lineage>
</organism>
<dbReference type="Proteomes" id="UP000663823">
    <property type="component" value="Unassembled WGS sequence"/>
</dbReference>
<dbReference type="EMBL" id="CAJNOO010000944">
    <property type="protein sequence ID" value="CAF1067041.1"/>
    <property type="molecule type" value="Genomic_DNA"/>
</dbReference>